<dbReference type="SUPFAM" id="SSF50974">
    <property type="entry name" value="Nitrous oxide reductase, N-terminal domain"/>
    <property type="match status" value="1"/>
</dbReference>
<dbReference type="eggNOG" id="arCOG02562">
    <property type="taxonomic scope" value="Archaea"/>
</dbReference>
<dbReference type="AlphaFoldDB" id="A0A075MUC2"/>
<evidence type="ECO:0000313" key="1">
    <source>
        <dbReference type="EMBL" id="AIF84785.1"/>
    </source>
</evidence>
<dbReference type="NCBIfam" id="TIGR02276">
    <property type="entry name" value="beta_rpt_yvtn"/>
    <property type="match status" value="2"/>
</dbReference>
<name>A0A075MUC2_9ARCH</name>
<dbReference type="Proteomes" id="UP000028194">
    <property type="component" value="Chromosome"/>
</dbReference>
<protein>
    <submittedName>
        <fullName evidence="1">YVTN family beta-propeller repeat protein</fullName>
    </submittedName>
</protein>
<dbReference type="HOGENOM" id="CLU_009318_2_0_2"/>
<dbReference type="InterPro" id="IPR011045">
    <property type="entry name" value="N2O_reductase_N"/>
</dbReference>
<dbReference type="EMBL" id="CP007174">
    <property type="protein sequence ID" value="AIF84785.1"/>
    <property type="molecule type" value="Genomic_DNA"/>
</dbReference>
<reference evidence="1 2" key="1">
    <citation type="journal article" date="2014" name="PLoS ONE">
        <title>Genome Sequence of Candidatus Nitrososphaera evergladensis from Group I.1b Enriched from Everglades Soil Reveals Novel Genomic Features of the Ammonia-Oxidizing Archaea.</title>
        <authorList>
            <person name="Zhalnina K.V."/>
            <person name="Dias R."/>
            <person name="Leonard M.T."/>
            <person name="Dorr de Quadros P."/>
            <person name="Camargo F.A."/>
            <person name="Drew J.C."/>
            <person name="Farmerie W.G."/>
            <person name="Daroub S.H."/>
            <person name="Triplett E.W."/>
        </authorList>
    </citation>
    <scope>NUCLEOTIDE SEQUENCE [LARGE SCALE GENOMIC DNA]</scope>
    <source>
        <strain evidence="1 2">SR1</strain>
    </source>
</reference>
<proteinExistence type="predicted"/>
<dbReference type="OrthoDB" id="9787at2157"/>
<dbReference type="InterPro" id="IPR019405">
    <property type="entry name" value="Lactonase_7-beta_prop"/>
</dbReference>
<sequence>MKPLYLLIILAVSASFISGIGFAMLMSSSYISNEPPNHVVMADQIDNNTFIPQDNGTVFAAVNPNTNRIYVANEVSHTVSVVDGNNNKKIASIPVGAYPKIAVNPVTNRIYVTEQHMVNNIQQNGTISVIDGNNNYTKIASIEVDVNPSGIAVNPNTNKIYVTHHHIEINGKRQNGTVTVIDGNDNTKIATIQVGENPFGIAVNPNTNRIYVTNYIDGTVSVIDGNSNKVIGKPIKLDFGAEGIAVNPLANKIYVANGITATIYVIDGGDTGSKVDEIRKLFAWNVAVNPVTNKIYVPSYFFNNLSVVDGKYDNVMTVIPIGMYPD</sequence>
<dbReference type="PANTHER" id="PTHR47197:SF3">
    <property type="entry name" value="DIHYDRO-HEME D1 DEHYDROGENASE"/>
    <property type="match status" value="1"/>
</dbReference>
<dbReference type="InterPro" id="IPR011964">
    <property type="entry name" value="YVTN_b-propeller_repeat"/>
</dbReference>
<dbReference type="InterPro" id="IPR015943">
    <property type="entry name" value="WD40/YVTN_repeat-like_dom_sf"/>
</dbReference>
<dbReference type="InterPro" id="IPR051200">
    <property type="entry name" value="Host-pathogen_enzymatic-act"/>
</dbReference>
<dbReference type="Gene3D" id="2.130.10.10">
    <property type="entry name" value="YVTN repeat-like/Quinoprotein amine dehydrogenase"/>
    <property type="match status" value="2"/>
</dbReference>
<dbReference type="RefSeq" id="WP_148701299.1">
    <property type="nucleotide sequence ID" value="NZ_CP007174.1"/>
</dbReference>
<keyword evidence="2" id="KW-1185">Reference proteome</keyword>
<organism evidence="1 2">
    <name type="scientific">Candidatus Nitrososphaera evergladensis SR1</name>
    <dbReference type="NCBI Taxonomy" id="1459636"/>
    <lineage>
        <taxon>Archaea</taxon>
        <taxon>Nitrososphaerota</taxon>
        <taxon>Nitrososphaeria</taxon>
        <taxon>Nitrososphaerales</taxon>
        <taxon>Nitrososphaeraceae</taxon>
        <taxon>Nitrososphaera</taxon>
    </lineage>
</organism>
<gene>
    <name evidence="1" type="ORF">NTE_02743</name>
</gene>
<evidence type="ECO:0000313" key="2">
    <source>
        <dbReference type="Proteomes" id="UP000028194"/>
    </source>
</evidence>
<dbReference type="PANTHER" id="PTHR47197">
    <property type="entry name" value="PROTEIN NIRF"/>
    <property type="match status" value="1"/>
</dbReference>
<dbReference type="KEGG" id="nev:NTE_02743"/>
<dbReference type="GeneID" id="41598433"/>
<dbReference type="STRING" id="1459636.NTE_02743"/>
<accession>A0A075MUC2</accession>
<dbReference type="Pfam" id="PF10282">
    <property type="entry name" value="Lactonase"/>
    <property type="match status" value="1"/>
</dbReference>